<dbReference type="GO" id="GO:0005509">
    <property type="term" value="F:calcium ion binding"/>
    <property type="evidence" value="ECO:0007669"/>
    <property type="project" value="InterPro"/>
</dbReference>
<dbReference type="AlphaFoldDB" id="A0AAN8PHF5"/>
<dbReference type="PANTHER" id="PTHR10697">
    <property type="entry name" value="MAMMALIAN EPENDYMIN-RELATED PROTEIN 1"/>
    <property type="match status" value="1"/>
</dbReference>
<dbReference type="EMBL" id="JAZGQO010000014">
    <property type="protein sequence ID" value="KAK6170580.1"/>
    <property type="molecule type" value="Genomic_DNA"/>
</dbReference>
<dbReference type="GO" id="GO:0005576">
    <property type="term" value="C:extracellular region"/>
    <property type="evidence" value="ECO:0007669"/>
    <property type="project" value="InterPro"/>
</dbReference>
<feature type="chain" id="PRO_5042924374" evidence="1">
    <location>
        <begin position="19"/>
        <end position="223"/>
    </location>
</feature>
<dbReference type="PANTHER" id="PTHR10697:SF13">
    <property type="entry name" value="RICIN B LECTIN DOMAIN-CONTAINING PROTEIN"/>
    <property type="match status" value="1"/>
</dbReference>
<dbReference type="GO" id="GO:0005764">
    <property type="term" value="C:lysosome"/>
    <property type="evidence" value="ECO:0007669"/>
    <property type="project" value="TreeGrafter"/>
</dbReference>
<evidence type="ECO:0000313" key="3">
    <source>
        <dbReference type="Proteomes" id="UP001347796"/>
    </source>
</evidence>
<dbReference type="InterPro" id="IPR001299">
    <property type="entry name" value="Ependymin"/>
</dbReference>
<feature type="signal peptide" evidence="1">
    <location>
        <begin position="1"/>
        <end position="18"/>
    </location>
</feature>
<accession>A0AAN8PHF5</accession>
<reference evidence="2 3" key="1">
    <citation type="submission" date="2024-01" db="EMBL/GenBank/DDBJ databases">
        <title>The genome of the rayed Mediterranean limpet Patella caerulea (Linnaeus, 1758).</title>
        <authorList>
            <person name="Anh-Thu Weber A."/>
            <person name="Halstead-Nussloch G."/>
        </authorList>
    </citation>
    <scope>NUCLEOTIDE SEQUENCE [LARGE SCALE GENOMIC DNA]</scope>
    <source>
        <strain evidence="2">AATW-2023a</strain>
        <tissue evidence="2">Whole specimen</tissue>
    </source>
</reference>
<evidence type="ECO:0000313" key="2">
    <source>
        <dbReference type="EMBL" id="KAK6170580.1"/>
    </source>
</evidence>
<dbReference type="Pfam" id="PF00811">
    <property type="entry name" value="Ependymin"/>
    <property type="match status" value="1"/>
</dbReference>
<dbReference type="GO" id="GO:0007160">
    <property type="term" value="P:cell-matrix adhesion"/>
    <property type="evidence" value="ECO:0007669"/>
    <property type="project" value="InterPro"/>
</dbReference>
<protein>
    <submittedName>
        <fullName evidence="2">Uncharacterized protein</fullName>
    </submittedName>
</protein>
<sequence length="223" mass="25148">MLWLLKLLVYTCISSVYCMEPCCTSNKFETVLAEAGGIYVSNTTTVPIDVWNEMYYDYDRKMMALETHTRLPGGQYKLITVIMDFRQQLEFAIDGDNCTVIQVKEGMQRPCIPNTALYLGTSSIGYGEEVIKFTSWEFKTPESDVSTKLTVTAKDCVPLTQSMYGTVRGYKTAVSYTYANFKPRITDDSVFDVPSKCQQVYSHVHDTKLAGRTALDGIKAIFT</sequence>
<name>A0AAN8PHF5_PATCE</name>
<gene>
    <name evidence="2" type="ORF">SNE40_018941</name>
</gene>
<keyword evidence="1" id="KW-0732">Signal</keyword>
<comment type="caution">
    <text evidence="2">The sequence shown here is derived from an EMBL/GenBank/DDBJ whole genome shotgun (WGS) entry which is preliminary data.</text>
</comment>
<dbReference type="Proteomes" id="UP001347796">
    <property type="component" value="Unassembled WGS sequence"/>
</dbReference>
<keyword evidence="3" id="KW-1185">Reference proteome</keyword>
<proteinExistence type="predicted"/>
<organism evidence="2 3">
    <name type="scientific">Patella caerulea</name>
    <name type="common">Rayed Mediterranean limpet</name>
    <dbReference type="NCBI Taxonomy" id="87958"/>
    <lineage>
        <taxon>Eukaryota</taxon>
        <taxon>Metazoa</taxon>
        <taxon>Spiralia</taxon>
        <taxon>Lophotrochozoa</taxon>
        <taxon>Mollusca</taxon>
        <taxon>Gastropoda</taxon>
        <taxon>Patellogastropoda</taxon>
        <taxon>Patelloidea</taxon>
        <taxon>Patellidae</taxon>
        <taxon>Patella</taxon>
    </lineage>
</organism>
<evidence type="ECO:0000256" key="1">
    <source>
        <dbReference type="SAM" id="SignalP"/>
    </source>
</evidence>